<evidence type="ECO:0000259" key="1">
    <source>
        <dbReference type="Pfam" id="PF04447"/>
    </source>
</evidence>
<dbReference type="AlphaFoldDB" id="A0A9X1JZS4"/>
<proteinExistence type="predicted"/>
<name>A0A9X1JZS4_9RHOB</name>
<dbReference type="RefSeq" id="WP_219505310.1">
    <property type="nucleotide sequence ID" value="NZ_JAHXDN010000005.1"/>
</dbReference>
<dbReference type="InterPro" id="IPR007538">
    <property type="entry name" value="dATP/dGTP_dipphydrolase_MazZ"/>
</dbReference>
<dbReference type="Proteomes" id="UP001138661">
    <property type="component" value="Unassembled WGS sequence"/>
</dbReference>
<dbReference type="EMBL" id="JAHXDN010000005">
    <property type="protein sequence ID" value="MBW4709590.1"/>
    <property type="molecule type" value="Genomic_DNA"/>
</dbReference>
<sequence length="228" mass="24815">MTDAPKTPADFTAIKSEIDAANLTPWSKARIRSALSGMAWINPPAVDGSAIEAAADAIFQVRHGCKVDKEGGHAPFDYWAAEAALAQVTPRLDLLTVIDHHIGFSFKTFGPGERLAGTLDHIEDELVEIKADPHDCEEWVDLILLAIQGAARHGHNAEAIAGTWLAKMSKNDARDWPDWRTADPTKRIEHIRTPVRPAACPNCDEGTVEDAAGCVWDCPDCGPDEIDY</sequence>
<feature type="domain" description="dATP/dGTP diphosphohydrolase MazZ" evidence="1">
    <location>
        <begin position="98"/>
        <end position="190"/>
    </location>
</feature>
<evidence type="ECO:0000313" key="3">
    <source>
        <dbReference type="Proteomes" id="UP001138661"/>
    </source>
</evidence>
<dbReference type="Pfam" id="PF04447">
    <property type="entry name" value="dATP-dGTP_PPHyd"/>
    <property type="match status" value="1"/>
</dbReference>
<keyword evidence="3" id="KW-1185">Reference proteome</keyword>
<evidence type="ECO:0000313" key="2">
    <source>
        <dbReference type="EMBL" id="MBW4709590.1"/>
    </source>
</evidence>
<accession>A0A9X1JZS4</accession>
<reference evidence="2" key="1">
    <citation type="submission" date="2021-07" db="EMBL/GenBank/DDBJ databases">
        <title>Roseobacter insulae sp. nov., isolated from a tidal flat.</title>
        <authorList>
            <person name="Park S."/>
            <person name="Yoon J.-H."/>
        </authorList>
    </citation>
    <scope>NUCLEOTIDE SEQUENCE</scope>
    <source>
        <strain evidence="2">YSTF-M11</strain>
    </source>
</reference>
<protein>
    <submittedName>
        <fullName evidence="2">DUF550 domain-containing protein</fullName>
    </submittedName>
</protein>
<comment type="caution">
    <text evidence="2">The sequence shown here is derived from an EMBL/GenBank/DDBJ whole genome shotgun (WGS) entry which is preliminary data.</text>
</comment>
<organism evidence="2 3">
    <name type="scientific">Roseobacter insulae</name>
    <dbReference type="NCBI Taxonomy" id="2859783"/>
    <lineage>
        <taxon>Bacteria</taxon>
        <taxon>Pseudomonadati</taxon>
        <taxon>Pseudomonadota</taxon>
        <taxon>Alphaproteobacteria</taxon>
        <taxon>Rhodobacterales</taxon>
        <taxon>Roseobacteraceae</taxon>
        <taxon>Roseobacter</taxon>
    </lineage>
</organism>
<gene>
    <name evidence="2" type="ORF">KX928_17525</name>
</gene>